<dbReference type="Pfam" id="PF07727">
    <property type="entry name" value="RVT_2"/>
    <property type="match status" value="1"/>
</dbReference>
<dbReference type="RefSeq" id="XP_015933187.1">
    <property type="nucleotide sequence ID" value="XM_016077701.1"/>
</dbReference>
<sequence>MDMKNAFLNEDLKKKQSLSPLKGTYDLKQALREWFDKFNNTICNLGFTCSPHENALFIRKSERGVVLLHLYVDNMSIIGNDVDGISDLKASLHHTFEMKVLSSPSYFLGLEFISTDDSIYLSQAKYASYLLARAGIIDNRTESTLRELNVRFTPMDGIVLDNSTLYRQLVGGFVYLTVTRPDIAYPVHVLSQFLSAPRTTHYAAVLHILRYIKCTLFHGLHFSVHSFLSFQAYSDADWTGDPINRRSTTGDCLFLGDSLIF</sequence>
<reference evidence="2" key="1">
    <citation type="journal article" date="2016" name="Nat. Genet.">
        <title>The genome sequences of Arachis duranensis and Arachis ipaensis, the diploid ancestors of cultivated peanut.</title>
        <authorList>
            <person name="Bertioli D.J."/>
            <person name="Cannon S.B."/>
            <person name="Froenicke L."/>
            <person name="Huang G."/>
            <person name="Farmer A.D."/>
            <person name="Cannon E.K."/>
            <person name="Liu X."/>
            <person name="Gao D."/>
            <person name="Clevenger J."/>
            <person name="Dash S."/>
            <person name="Ren L."/>
            <person name="Moretzsohn M.C."/>
            <person name="Shirasawa K."/>
            <person name="Huang W."/>
            <person name="Vidigal B."/>
            <person name="Abernathy B."/>
            <person name="Chu Y."/>
            <person name="Niederhuth C.E."/>
            <person name="Umale P."/>
            <person name="Araujo A.C."/>
            <person name="Kozik A."/>
            <person name="Kim K.D."/>
            <person name="Burow M.D."/>
            <person name="Varshney R.K."/>
            <person name="Wang X."/>
            <person name="Zhang X."/>
            <person name="Barkley N."/>
            <person name="Guimaraes P.M."/>
            <person name="Isobe S."/>
            <person name="Guo B."/>
            <person name="Liao B."/>
            <person name="Stalker H.T."/>
            <person name="Schmitz R.J."/>
            <person name="Scheffler B.E."/>
            <person name="Leal-Bertioli S.C."/>
            <person name="Xun X."/>
            <person name="Jackson S.A."/>
            <person name="Michelmore R."/>
            <person name="Ozias-Akins P."/>
        </authorList>
    </citation>
    <scope>NUCLEOTIDE SEQUENCE [LARGE SCALE GENOMIC DNA]</scope>
    <source>
        <strain evidence="2">cv. V14167</strain>
    </source>
</reference>
<dbReference type="PANTHER" id="PTHR11439:SF461">
    <property type="entry name" value="OS10G0432200 PROTEIN"/>
    <property type="match status" value="1"/>
</dbReference>
<keyword evidence="2" id="KW-1185">Reference proteome</keyword>
<dbReference type="Proteomes" id="UP000515211">
    <property type="component" value="Chromosome 7"/>
</dbReference>
<feature type="domain" description="Reverse transcriptase Ty1/copia-type" evidence="1">
    <location>
        <begin position="22"/>
        <end position="143"/>
    </location>
</feature>
<organism evidence="2 3">
    <name type="scientific">Arachis duranensis</name>
    <name type="common">Wild peanut</name>
    <dbReference type="NCBI Taxonomy" id="130453"/>
    <lineage>
        <taxon>Eukaryota</taxon>
        <taxon>Viridiplantae</taxon>
        <taxon>Streptophyta</taxon>
        <taxon>Embryophyta</taxon>
        <taxon>Tracheophyta</taxon>
        <taxon>Spermatophyta</taxon>
        <taxon>Magnoliopsida</taxon>
        <taxon>eudicotyledons</taxon>
        <taxon>Gunneridae</taxon>
        <taxon>Pentapetalae</taxon>
        <taxon>rosids</taxon>
        <taxon>fabids</taxon>
        <taxon>Fabales</taxon>
        <taxon>Fabaceae</taxon>
        <taxon>Papilionoideae</taxon>
        <taxon>50 kb inversion clade</taxon>
        <taxon>dalbergioids sensu lato</taxon>
        <taxon>Dalbergieae</taxon>
        <taxon>Pterocarpus clade</taxon>
        <taxon>Arachis</taxon>
    </lineage>
</organism>
<dbReference type="PANTHER" id="PTHR11439">
    <property type="entry name" value="GAG-POL-RELATED RETROTRANSPOSON"/>
    <property type="match status" value="1"/>
</dbReference>
<dbReference type="AlphaFoldDB" id="A0A6P4BY45"/>
<reference evidence="3" key="2">
    <citation type="submission" date="2025-08" db="UniProtKB">
        <authorList>
            <consortium name="RefSeq"/>
        </authorList>
    </citation>
    <scope>IDENTIFICATION</scope>
    <source>
        <tissue evidence="3">Whole plant</tissue>
    </source>
</reference>
<evidence type="ECO:0000313" key="3">
    <source>
        <dbReference type="RefSeq" id="XP_015933187.1"/>
    </source>
</evidence>
<proteinExistence type="predicted"/>
<gene>
    <name evidence="3" type="primary">LOC107459473</name>
</gene>
<evidence type="ECO:0000313" key="2">
    <source>
        <dbReference type="Proteomes" id="UP000515211"/>
    </source>
</evidence>
<dbReference type="InterPro" id="IPR013103">
    <property type="entry name" value="RVT_2"/>
</dbReference>
<evidence type="ECO:0000259" key="1">
    <source>
        <dbReference type="Pfam" id="PF07727"/>
    </source>
</evidence>
<name>A0A6P4BY45_ARADU</name>
<accession>A0A6P4BY45</accession>
<protein>
    <submittedName>
        <fullName evidence="3">Uncharacterized mitochondrial protein AtMg00810-like</fullName>
    </submittedName>
</protein>
<dbReference type="GeneID" id="107459473"/>
<dbReference type="KEGG" id="adu:107459473"/>